<dbReference type="SUPFAM" id="SSF52540">
    <property type="entry name" value="P-loop containing nucleoside triphosphate hydrolases"/>
    <property type="match status" value="1"/>
</dbReference>
<organism evidence="2 3">
    <name type="scientific">Nocardioides mangrovicus</name>
    <dbReference type="NCBI Taxonomy" id="2478913"/>
    <lineage>
        <taxon>Bacteria</taxon>
        <taxon>Bacillati</taxon>
        <taxon>Actinomycetota</taxon>
        <taxon>Actinomycetes</taxon>
        <taxon>Propionibacteriales</taxon>
        <taxon>Nocardioidaceae</taxon>
        <taxon>Nocardioides</taxon>
    </lineage>
</organism>
<name>A0A3L8P4A4_9ACTN</name>
<evidence type="ECO:0000313" key="3">
    <source>
        <dbReference type="Proteomes" id="UP000281708"/>
    </source>
</evidence>
<accession>A0A3L8P4A4</accession>
<evidence type="ECO:0008006" key="4">
    <source>
        <dbReference type="Google" id="ProtNLM"/>
    </source>
</evidence>
<evidence type="ECO:0000256" key="1">
    <source>
        <dbReference type="SAM" id="MobiDB-lite"/>
    </source>
</evidence>
<reference evidence="2 3" key="1">
    <citation type="submission" date="2018-10" db="EMBL/GenBank/DDBJ databases">
        <title>Marmoricola sp. 4Q3S-7 whole genome shotgun sequence.</title>
        <authorList>
            <person name="Li F."/>
        </authorList>
    </citation>
    <scope>NUCLEOTIDE SEQUENCE [LARGE SCALE GENOMIC DNA]</scope>
    <source>
        <strain evidence="2 3">4Q3S-7</strain>
    </source>
</reference>
<dbReference type="AlphaFoldDB" id="A0A3L8P4A4"/>
<dbReference type="Proteomes" id="UP000281708">
    <property type="component" value="Unassembled WGS sequence"/>
</dbReference>
<protein>
    <recommendedName>
        <fullName evidence="4">Chromosome partitioning protein</fullName>
    </recommendedName>
</protein>
<gene>
    <name evidence="2" type="ORF">D9V37_08325</name>
</gene>
<dbReference type="InterPro" id="IPR027417">
    <property type="entry name" value="P-loop_NTPase"/>
</dbReference>
<feature type="compositionally biased region" description="Basic residues" evidence="1">
    <location>
        <begin position="356"/>
        <end position="370"/>
    </location>
</feature>
<dbReference type="Gene3D" id="3.40.50.300">
    <property type="entry name" value="P-loop containing nucleotide triphosphate hydrolases"/>
    <property type="match status" value="1"/>
</dbReference>
<comment type="caution">
    <text evidence="2">The sequence shown here is derived from an EMBL/GenBank/DDBJ whole genome shotgun (WGS) entry which is preliminary data.</text>
</comment>
<feature type="region of interest" description="Disordered" evidence="1">
    <location>
        <begin position="350"/>
        <end position="370"/>
    </location>
</feature>
<proteinExistence type="predicted"/>
<dbReference type="EMBL" id="RDBE01000006">
    <property type="protein sequence ID" value="RLV49882.1"/>
    <property type="molecule type" value="Genomic_DNA"/>
</dbReference>
<evidence type="ECO:0000313" key="2">
    <source>
        <dbReference type="EMBL" id="RLV49882.1"/>
    </source>
</evidence>
<sequence>MAVVAADLPGLDASSITRLLRGDVRTVAVGDEGMTSLGRIGITEVVGAEAVDDLVEVVRRAASRELVEDPVAGPDAVTYDAADDEPGRTVVVWGPTGAPGRTTVAIGLAAELARRHGTAGGARVVLADLDPYGGAVAQTLGVLDEVSGLLAAARLGNAGELDARRFAACRRVVAGMEVLTGLPRADRWVEVREAITTDLLGLAAARGDVVVDTGFCLEDDDGWGRGAGRNRMTLEALQAADDVVVVGSADPVGLSRLARALVELGDVVPGVAPWVVVNRMRDRLGWSEHDITGMVEGFTRPLGVAFLPDDQAACDRAAVGGKTLVEVGESALGQAMCALAERVVPAPARPLAGRRAGGRRQLLKRSQRPA</sequence>
<keyword evidence="3" id="KW-1185">Reference proteome</keyword>